<evidence type="ECO:0000313" key="2">
    <source>
        <dbReference type="EMBL" id="KIK61847.1"/>
    </source>
</evidence>
<evidence type="ECO:0000259" key="1">
    <source>
        <dbReference type="PROSITE" id="PS50011"/>
    </source>
</evidence>
<dbReference type="InterPro" id="IPR020635">
    <property type="entry name" value="Tyr_kinase_cat_dom"/>
</dbReference>
<keyword evidence="3" id="KW-1185">Reference proteome</keyword>
<dbReference type="InterPro" id="IPR008266">
    <property type="entry name" value="Tyr_kinase_AS"/>
</dbReference>
<dbReference type="AlphaFoldDB" id="A0A0D0CRI9"/>
<name>A0A0D0CRI9_9AGAR</name>
<dbReference type="Gene3D" id="1.10.510.10">
    <property type="entry name" value="Transferase(Phosphotransferase) domain 1"/>
    <property type="match status" value="1"/>
</dbReference>
<organism evidence="2 3">
    <name type="scientific">Collybiopsis luxurians FD-317 M1</name>
    <dbReference type="NCBI Taxonomy" id="944289"/>
    <lineage>
        <taxon>Eukaryota</taxon>
        <taxon>Fungi</taxon>
        <taxon>Dikarya</taxon>
        <taxon>Basidiomycota</taxon>
        <taxon>Agaricomycotina</taxon>
        <taxon>Agaricomycetes</taxon>
        <taxon>Agaricomycetidae</taxon>
        <taxon>Agaricales</taxon>
        <taxon>Marasmiineae</taxon>
        <taxon>Omphalotaceae</taxon>
        <taxon>Collybiopsis</taxon>
        <taxon>Collybiopsis luxurians</taxon>
    </lineage>
</organism>
<dbReference type="OrthoDB" id="1668230at2759"/>
<sequence length="290" mass="33161">MIIHATFAEAWHKNGLYVKIHDVPATLSGRILRLQENVPSLDDHSEIIGDTVSRTTYKNPPSFELDDEVPDTERIGEAIRQLPVVSDLNSELHFSKGCLSEREVDNLLKVKGGPHLVELLRRTEESKLVFLRYLEHSSIIFFGSSIAEYRRLFIEFTDAIIFLHSNGIVHRDLAVRNLLVSNDRQHLILCDLESQYGSNFCPEIAQARDENLPESEIPYSKKSDVFCFGTTVADFILANNVRTLWQYTGNFVPPAPFDRILQVCIRRDPVDRPTMLQVRKMLESIVDPDQ</sequence>
<dbReference type="HOGENOM" id="CLU_066903_1_0_1"/>
<dbReference type="SMART" id="SM00219">
    <property type="entry name" value="TyrKc"/>
    <property type="match status" value="1"/>
</dbReference>
<accession>A0A0D0CRI9</accession>
<dbReference type="Pfam" id="PF00069">
    <property type="entry name" value="Pkinase"/>
    <property type="match status" value="1"/>
</dbReference>
<dbReference type="GO" id="GO:0005524">
    <property type="term" value="F:ATP binding"/>
    <property type="evidence" value="ECO:0007669"/>
    <property type="project" value="InterPro"/>
</dbReference>
<protein>
    <recommendedName>
        <fullName evidence="1">Protein kinase domain-containing protein</fullName>
    </recommendedName>
</protein>
<dbReference type="PROSITE" id="PS00109">
    <property type="entry name" value="PROTEIN_KINASE_TYR"/>
    <property type="match status" value="1"/>
</dbReference>
<dbReference type="SUPFAM" id="SSF56112">
    <property type="entry name" value="Protein kinase-like (PK-like)"/>
    <property type="match status" value="1"/>
</dbReference>
<dbReference type="Proteomes" id="UP000053593">
    <property type="component" value="Unassembled WGS sequence"/>
</dbReference>
<proteinExistence type="predicted"/>
<dbReference type="PROSITE" id="PS50011">
    <property type="entry name" value="PROTEIN_KINASE_DOM"/>
    <property type="match status" value="1"/>
</dbReference>
<feature type="domain" description="Protein kinase" evidence="1">
    <location>
        <begin position="17"/>
        <end position="286"/>
    </location>
</feature>
<evidence type="ECO:0000313" key="3">
    <source>
        <dbReference type="Proteomes" id="UP000053593"/>
    </source>
</evidence>
<reference evidence="2 3" key="1">
    <citation type="submission" date="2014-04" db="EMBL/GenBank/DDBJ databases">
        <title>Evolutionary Origins and Diversification of the Mycorrhizal Mutualists.</title>
        <authorList>
            <consortium name="DOE Joint Genome Institute"/>
            <consortium name="Mycorrhizal Genomics Consortium"/>
            <person name="Kohler A."/>
            <person name="Kuo A."/>
            <person name="Nagy L.G."/>
            <person name="Floudas D."/>
            <person name="Copeland A."/>
            <person name="Barry K.W."/>
            <person name="Cichocki N."/>
            <person name="Veneault-Fourrey C."/>
            <person name="LaButti K."/>
            <person name="Lindquist E.A."/>
            <person name="Lipzen A."/>
            <person name="Lundell T."/>
            <person name="Morin E."/>
            <person name="Murat C."/>
            <person name="Riley R."/>
            <person name="Ohm R."/>
            <person name="Sun H."/>
            <person name="Tunlid A."/>
            <person name="Henrissat B."/>
            <person name="Grigoriev I.V."/>
            <person name="Hibbett D.S."/>
            <person name="Martin F."/>
        </authorList>
    </citation>
    <scope>NUCLEOTIDE SEQUENCE [LARGE SCALE GENOMIC DNA]</scope>
    <source>
        <strain evidence="2 3">FD-317 M1</strain>
    </source>
</reference>
<dbReference type="GO" id="GO:0004713">
    <property type="term" value="F:protein tyrosine kinase activity"/>
    <property type="evidence" value="ECO:0007669"/>
    <property type="project" value="InterPro"/>
</dbReference>
<dbReference type="InterPro" id="IPR000719">
    <property type="entry name" value="Prot_kinase_dom"/>
</dbReference>
<dbReference type="EMBL" id="KN834769">
    <property type="protein sequence ID" value="KIK61847.1"/>
    <property type="molecule type" value="Genomic_DNA"/>
</dbReference>
<dbReference type="InterPro" id="IPR011009">
    <property type="entry name" value="Kinase-like_dom_sf"/>
</dbReference>
<gene>
    <name evidence="2" type="ORF">GYMLUDRAFT_165590</name>
</gene>